<dbReference type="InterPro" id="IPR039774">
    <property type="entry name" value="Sin3-like"/>
</dbReference>
<evidence type="ECO:0000256" key="3">
    <source>
        <dbReference type="ARBA" id="ARBA00023242"/>
    </source>
</evidence>
<dbReference type="GO" id="GO:0000122">
    <property type="term" value="P:negative regulation of transcription by RNA polymerase II"/>
    <property type="evidence" value="ECO:0007669"/>
    <property type="project" value="TreeGrafter"/>
</dbReference>
<dbReference type="Gene3D" id="1.20.1160.11">
    <property type="entry name" value="Paired amphipathic helix"/>
    <property type="match status" value="2"/>
</dbReference>
<keyword evidence="7" id="KW-1185">Reference proteome</keyword>
<dbReference type="InterPro" id="IPR036600">
    <property type="entry name" value="PAH_sf"/>
</dbReference>
<evidence type="ECO:0000256" key="1">
    <source>
        <dbReference type="ARBA" id="ARBA00004123"/>
    </source>
</evidence>
<dbReference type="SMART" id="SM00761">
    <property type="entry name" value="HDAC_interact"/>
    <property type="match status" value="1"/>
</dbReference>
<dbReference type="GO" id="GO:0000785">
    <property type="term" value="C:chromatin"/>
    <property type="evidence" value="ECO:0007669"/>
    <property type="project" value="TreeGrafter"/>
</dbReference>
<dbReference type="PANTHER" id="PTHR12346">
    <property type="entry name" value="SIN3B-RELATED"/>
    <property type="match status" value="1"/>
</dbReference>
<dbReference type="GO" id="GO:0003714">
    <property type="term" value="F:transcription corepressor activity"/>
    <property type="evidence" value="ECO:0007669"/>
    <property type="project" value="InterPro"/>
</dbReference>
<dbReference type="EMBL" id="JAUJYO010000014">
    <property type="protein sequence ID" value="KAK1299218.1"/>
    <property type="molecule type" value="Genomic_DNA"/>
</dbReference>
<evidence type="ECO:0000313" key="6">
    <source>
        <dbReference type="EMBL" id="KAK1299218.1"/>
    </source>
</evidence>
<comment type="caution">
    <text evidence="6">The sequence shown here is derived from an EMBL/GenBank/DDBJ whole genome shotgun (WGS) entry which is preliminary data.</text>
</comment>
<evidence type="ECO:0000256" key="2">
    <source>
        <dbReference type="ARBA" id="ARBA00022491"/>
    </source>
</evidence>
<sequence>MSMTNVGRGQEKMMTMDDALAYAKTVRDIFHDKKDKYEEFLQVLKDFKAHIIDNVGVVSRVKELFKGHRDLILGFITFLPKGYKITLPPEDELPCEKNHVELEEATNSVNKIKTRFPSSPGGQEKMFRTDDVLAYAKTVRDTLHDRKDKYEEFLDILKNFKSQRIDNAGVVSSVKELFKEHHDLILGFSTFLPKGYKIALLPEDELPCEKNPVEFEEATNFVNKIKTRFPSTPCCDDAPASASPIAPGFKAFAGALYQAPQNTMADIKKDLRQGKRVAVSHTVSELDLSNAPCCTPSYRLLPEKYQSPPSSERTELDKFVLNDEWVSIAPGIPEYSSKRMRKNQHEEILFRCEDDRFLGFDFLVFYCCISAQNIRCIEHLYGDHGLDMVDVLCKNVSLALPVILTRLKQKQEEWSRCRNNFNEVWAEIYAKNYHKSLDHRRSRFVKTEASSSTIEWRIIG</sequence>
<evidence type="ECO:0000313" key="7">
    <source>
        <dbReference type="Proteomes" id="UP001180020"/>
    </source>
</evidence>
<evidence type="ECO:0000259" key="5">
    <source>
        <dbReference type="SMART" id="SM00761"/>
    </source>
</evidence>
<dbReference type="Proteomes" id="UP001180020">
    <property type="component" value="Unassembled WGS sequence"/>
</dbReference>
<dbReference type="GO" id="GO:0000118">
    <property type="term" value="C:histone deacetylase complex"/>
    <property type="evidence" value="ECO:0007669"/>
    <property type="project" value="TreeGrafter"/>
</dbReference>
<dbReference type="Pfam" id="PF08295">
    <property type="entry name" value="Sin3_corepress"/>
    <property type="match status" value="1"/>
</dbReference>
<dbReference type="PROSITE" id="PS51477">
    <property type="entry name" value="PAH"/>
    <property type="match status" value="2"/>
</dbReference>
<reference evidence="6" key="2">
    <citation type="submission" date="2023-06" db="EMBL/GenBank/DDBJ databases">
        <authorList>
            <person name="Ma L."/>
            <person name="Liu K.-W."/>
            <person name="Li Z."/>
            <person name="Hsiao Y.-Y."/>
            <person name="Qi Y."/>
            <person name="Fu T."/>
            <person name="Tang G."/>
            <person name="Zhang D."/>
            <person name="Sun W.-H."/>
            <person name="Liu D.-K."/>
            <person name="Li Y."/>
            <person name="Chen G.-Z."/>
            <person name="Liu X.-D."/>
            <person name="Liao X.-Y."/>
            <person name="Jiang Y.-T."/>
            <person name="Yu X."/>
            <person name="Hao Y."/>
            <person name="Huang J."/>
            <person name="Zhao X.-W."/>
            <person name="Ke S."/>
            <person name="Chen Y.-Y."/>
            <person name="Wu W.-L."/>
            <person name="Hsu J.-L."/>
            <person name="Lin Y.-F."/>
            <person name="Huang M.-D."/>
            <person name="Li C.-Y."/>
            <person name="Huang L."/>
            <person name="Wang Z.-W."/>
            <person name="Zhao X."/>
            <person name="Zhong W.-Y."/>
            <person name="Peng D.-H."/>
            <person name="Ahmad S."/>
            <person name="Lan S."/>
            <person name="Zhang J.-S."/>
            <person name="Tsai W.-C."/>
            <person name="Van De Peer Y."/>
            <person name="Liu Z.-J."/>
        </authorList>
    </citation>
    <scope>NUCLEOTIDE SEQUENCE</scope>
    <source>
        <strain evidence="6">CP</strain>
        <tissue evidence="6">Leaves</tissue>
    </source>
</reference>
<dbReference type="InterPro" id="IPR013194">
    <property type="entry name" value="HDAC_interact_dom"/>
</dbReference>
<protein>
    <submittedName>
        <fullName evidence="6">Paired amphipathic helix protein Sin3-like 6</fullName>
    </submittedName>
</protein>
<dbReference type="AlphaFoldDB" id="A0AAV9DD45"/>
<reference evidence="6" key="1">
    <citation type="journal article" date="2023" name="Nat. Commun.">
        <title>Diploid and tetraploid genomes of Acorus and the evolution of monocots.</title>
        <authorList>
            <person name="Ma L."/>
            <person name="Liu K.W."/>
            <person name="Li Z."/>
            <person name="Hsiao Y.Y."/>
            <person name="Qi Y."/>
            <person name="Fu T."/>
            <person name="Tang G.D."/>
            <person name="Zhang D."/>
            <person name="Sun W.H."/>
            <person name="Liu D.K."/>
            <person name="Li Y."/>
            <person name="Chen G.Z."/>
            <person name="Liu X.D."/>
            <person name="Liao X.Y."/>
            <person name="Jiang Y.T."/>
            <person name="Yu X."/>
            <person name="Hao Y."/>
            <person name="Huang J."/>
            <person name="Zhao X.W."/>
            <person name="Ke S."/>
            <person name="Chen Y.Y."/>
            <person name="Wu W.L."/>
            <person name="Hsu J.L."/>
            <person name="Lin Y.F."/>
            <person name="Huang M.D."/>
            <person name="Li C.Y."/>
            <person name="Huang L."/>
            <person name="Wang Z.W."/>
            <person name="Zhao X."/>
            <person name="Zhong W.Y."/>
            <person name="Peng D.H."/>
            <person name="Ahmad S."/>
            <person name="Lan S."/>
            <person name="Zhang J.S."/>
            <person name="Tsai W.C."/>
            <person name="Van de Peer Y."/>
            <person name="Liu Z.J."/>
        </authorList>
    </citation>
    <scope>NUCLEOTIDE SEQUENCE</scope>
    <source>
        <strain evidence="6">CP</strain>
    </source>
</reference>
<dbReference type="SUPFAM" id="SSF47762">
    <property type="entry name" value="PAH2 domain"/>
    <property type="match status" value="2"/>
</dbReference>
<gene>
    <name evidence="6" type="primary">SNL6</name>
    <name evidence="6" type="ORF">QJS10_CPB14g00166</name>
</gene>
<dbReference type="FunFam" id="1.20.1160.11:FF:000001">
    <property type="entry name" value="Paired amphipathic helix protein Sin3"/>
    <property type="match status" value="2"/>
</dbReference>
<dbReference type="InterPro" id="IPR003822">
    <property type="entry name" value="PAH"/>
</dbReference>
<dbReference type="Pfam" id="PF02671">
    <property type="entry name" value="PAH"/>
    <property type="match status" value="2"/>
</dbReference>
<comment type="subcellular location">
    <subcellularLocation>
        <location evidence="1 4">Nucleus</location>
    </subcellularLocation>
</comment>
<organism evidence="6 7">
    <name type="scientific">Acorus calamus</name>
    <name type="common">Sweet flag</name>
    <dbReference type="NCBI Taxonomy" id="4465"/>
    <lineage>
        <taxon>Eukaryota</taxon>
        <taxon>Viridiplantae</taxon>
        <taxon>Streptophyta</taxon>
        <taxon>Embryophyta</taxon>
        <taxon>Tracheophyta</taxon>
        <taxon>Spermatophyta</taxon>
        <taxon>Magnoliopsida</taxon>
        <taxon>Liliopsida</taxon>
        <taxon>Acoraceae</taxon>
        <taxon>Acorus</taxon>
    </lineage>
</organism>
<keyword evidence="3 4" id="KW-0539">Nucleus</keyword>
<evidence type="ECO:0000256" key="4">
    <source>
        <dbReference type="PROSITE-ProRule" id="PRU00810"/>
    </source>
</evidence>
<keyword evidence="2" id="KW-0678">Repressor</keyword>
<name>A0AAV9DD45_ACOCL</name>
<feature type="domain" description="Histone deacetylase interacting" evidence="5">
    <location>
        <begin position="290"/>
        <end position="391"/>
    </location>
</feature>
<proteinExistence type="predicted"/>
<dbReference type="PANTHER" id="PTHR12346:SF0">
    <property type="entry name" value="SIN3A, ISOFORM G"/>
    <property type="match status" value="1"/>
</dbReference>
<accession>A0AAV9DD45</accession>